<dbReference type="Pfam" id="PF10649">
    <property type="entry name" value="DUF2478"/>
    <property type="match status" value="1"/>
</dbReference>
<accession>A0A1X7BV36</accession>
<evidence type="ECO:0008006" key="3">
    <source>
        <dbReference type="Google" id="ProtNLM"/>
    </source>
</evidence>
<evidence type="ECO:0000313" key="2">
    <source>
        <dbReference type="Proteomes" id="UP000193224"/>
    </source>
</evidence>
<dbReference type="RefSeq" id="WP_085801427.1">
    <property type="nucleotide sequence ID" value="NZ_FWXB01000014.1"/>
</dbReference>
<sequence>MVIAYTMTSGPGDTDLVLTKAATRLRQSGVRTCGTTQINSDNPKTGRCDMDVQVLPDGPVIRISQSLGKNSCGCRLDSAALEMAVGLVEAELGKGAQLLIVNKFGKQEAEGGGLRDVIARAASDGIPVLVGLNGVNKPAFEAFAGGLAEPVPATEADVLDWAEGALKARLRVA</sequence>
<organism evidence="1 2">
    <name type="scientific">Roseovarius aestuarii</name>
    <dbReference type="NCBI Taxonomy" id="475083"/>
    <lineage>
        <taxon>Bacteria</taxon>
        <taxon>Pseudomonadati</taxon>
        <taxon>Pseudomonadota</taxon>
        <taxon>Alphaproteobacteria</taxon>
        <taxon>Rhodobacterales</taxon>
        <taxon>Roseobacteraceae</taxon>
        <taxon>Roseovarius</taxon>
    </lineage>
</organism>
<dbReference type="OrthoDB" id="5918880at2"/>
<dbReference type="Proteomes" id="UP000193224">
    <property type="component" value="Unassembled WGS sequence"/>
</dbReference>
<reference evidence="1 2" key="1">
    <citation type="submission" date="2017-03" db="EMBL/GenBank/DDBJ databases">
        <authorList>
            <person name="Afonso C.L."/>
            <person name="Miller P.J."/>
            <person name="Scott M.A."/>
            <person name="Spackman E."/>
            <person name="Goraichik I."/>
            <person name="Dimitrov K.M."/>
            <person name="Suarez D.L."/>
            <person name="Swayne D.E."/>
        </authorList>
    </citation>
    <scope>NUCLEOTIDE SEQUENCE [LARGE SCALE GENOMIC DNA]</scope>
    <source>
        <strain evidence="1 2">CECT 7745</strain>
    </source>
</reference>
<dbReference type="EMBL" id="FWXB01000014">
    <property type="protein sequence ID" value="SMC13488.1"/>
    <property type="molecule type" value="Genomic_DNA"/>
</dbReference>
<keyword evidence="2" id="KW-1185">Reference proteome</keyword>
<gene>
    <name evidence="1" type="ORF">ROA7745_03337</name>
</gene>
<evidence type="ECO:0000313" key="1">
    <source>
        <dbReference type="EMBL" id="SMC13488.1"/>
    </source>
</evidence>
<proteinExistence type="predicted"/>
<dbReference type="AlphaFoldDB" id="A0A1X7BV36"/>
<protein>
    <recommendedName>
        <fullName evidence="3">ABC-type molybdate transport system, ATPase component</fullName>
    </recommendedName>
</protein>
<dbReference type="InterPro" id="IPR018912">
    <property type="entry name" value="DUF2478"/>
</dbReference>
<name>A0A1X7BV36_9RHOB</name>